<dbReference type="AlphaFoldDB" id="A0A8S7QIX1"/>
<sequence>MPVTTEEIKRHRELFGLEHPAHTTTERYRQHLAAGAIFWVDHHGFLRSTLSGEILAAGPEQIDALIAYLEKVKPRTVQSVPPEDVN</sequence>
<proteinExistence type="predicted"/>
<accession>A0A8S7QIX1</accession>
<protein>
    <submittedName>
        <fullName evidence="1">Uncharacterized protein</fullName>
    </submittedName>
</protein>
<evidence type="ECO:0000313" key="3">
    <source>
        <dbReference type="Proteomes" id="UP000528199"/>
    </source>
</evidence>
<organism evidence="1 3">
    <name type="scientific">Escherichia coli</name>
    <dbReference type="NCBI Taxonomy" id="562"/>
    <lineage>
        <taxon>Bacteria</taxon>
        <taxon>Pseudomonadati</taxon>
        <taxon>Pseudomonadota</taxon>
        <taxon>Gammaproteobacteria</taxon>
        <taxon>Enterobacterales</taxon>
        <taxon>Enterobacteriaceae</taxon>
        <taxon>Escherichia</taxon>
    </lineage>
</organism>
<dbReference type="Proteomes" id="UP000528199">
    <property type="component" value="Unassembled WGS sequence"/>
</dbReference>
<dbReference type="EMBL" id="ABLFQU030000012">
    <property type="protein sequence ID" value="EMM0025011.1"/>
    <property type="molecule type" value="Genomic_DNA"/>
</dbReference>
<comment type="caution">
    <text evidence="1">The sequence shown here is derived from an EMBL/GenBank/DDBJ whole genome shotgun (WGS) entry which is preliminary data.</text>
</comment>
<gene>
    <name evidence="1" type="ORF">BKL28_000529</name>
    <name evidence="2" type="ORF">P6223_001533</name>
</gene>
<dbReference type="EMBL" id="AASUOH010000002">
    <property type="protein sequence ID" value="EFH0041799.1"/>
    <property type="molecule type" value="Genomic_DNA"/>
</dbReference>
<reference evidence="1 3" key="1">
    <citation type="submission" date="2018-08" db="EMBL/GenBank/DDBJ databases">
        <authorList>
            <consortium name="PulseNet: The National Subtyping Network for Foodborne Disease Surveillance"/>
            <person name="Tarr C.L."/>
            <person name="Trees E."/>
            <person name="Katz L.S."/>
            <person name="Carleton-Romer H.A."/>
            <person name="Stroika S."/>
            <person name="Kucerova Z."/>
            <person name="Roache K.F."/>
            <person name="Sabol A.L."/>
            <person name="Besser J."/>
            <person name="Gerner-Smidt P."/>
        </authorList>
    </citation>
    <scope>NUCLEOTIDE SEQUENCE [LARGE SCALE GENOMIC DNA]</scope>
    <source>
        <strain evidence="1 3">PNUSAE004760</strain>
    </source>
</reference>
<evidence type="ECO:0000313" key="2">
    <source>
        <dbReference type="EMBL" id="EMM0025011.1"/>
    </source>
</evidence>
<reference evidence="2" key="2">
    <citation type="submission" date="2024-02" db="EMBL/GenBank/DDBJ databases">
        <authorList>
            <consortium name="Clinical and Environmental Microbiology Branch: Whole genome sequencing antimicrobial resistance pathogens in the healthcare setting"/>
        </authorList>
    </citation>
    <scope>NUCLEOTIDE SEQUENCE</scope>
    <source>
        <strain evidence="2">2023CK-00345</strain>
    </source>
</reference>
<evidence type="ECO:0000313" key="1">
    <source>
        <dbReference type="EMBL" id="EFH0041799.1"/>
    </source>
</evidence>
<name>A0A8S7QIX1_ECOLX</name>
<dbReference type="RefSeq" id="WP_021546406.1">
    <property type="nucleotide sequence ID" value="NZ_CAJSHX010000001.1"/>
</dbReference>